<keyword evidence="4 9" id="KW-0812">Transmembrane</keyword>
<feature type="transmembrane region" description="Helical" evidence="9">
    <location>
        <begin position="130"/>
        <end position="151"/>
    </location>
</feature>
<comment type="similarity">
    <text evidence="2">Belongs to the MreD family.</text>
</comment>
<feature type="region of interest" description="Disordered" evidence="8">
    <location>
        <begin position="1"/>
        <end position="32"/>
    </location>
</feature>
<reference evidence="10 11" key="1">
    <citation type="submission" date="2017-05" db="EMBL/GenBank/DDBJ databases">
        <authorList>
            <person name="Qiu J.G."/>
            <person name="He J."/>
        </authorList>
    </citation>
    <scope>NUCLEOTIDE SEQUENCE [LARGE SCALE GENOMIC DNA]</scope>
    <source>
        <strain evidence="10 11">JQ135</strain>
    </source>
</reference>
<protein>
    <submittedName>
        <fullName evidence="10">Rod shape-determining protein MreD</fullName>
    </submittedName>
</protein>
<dbReference type="NCBIfam" id="TIGR03426">
    <property type="entry name" value="shape_MreD"/>
    <property type="match status" value="1"/>
</dbReference>
<dbReference type="InterPro" id="IPR007227">
    <property type="entry name" value="Cell_shape_determining_MreD"/>
</dbReference>
<evidence type="ECO:0000256" key="6">
    <source>
        <dbReference type="ARBA" id="ARBA00022989"/>
    </source>
</evidence>
<dbReference type="GO" id="GO:0008360">
    <property type="term" value="P:regulation of cell shape"/>
    <property type="evidence" value="ECO:0007669"/>
    <property type="project" value="UniProtKB-KW"/>
</dbReference>
<dbReference type="RefSeq" id="WP_094198435.1">
    <property type="nucleotide sequence ID" value="NZ_CP021641.1"/>
</dbReference>
<evidence type="ECO:0000313" key="10">
    <source>
        <dbReference type="EMBL" id="ASR91548.1"/>
    </source>
</evidence>
<keyword evidence="5" id="KW-0133">Cell shape</keyword>
<feature type="compositionally biased region" description="Polar residues" evidence="8">
    <location>
        <begin position="17"/>
        <end position="32"/>
    </location>
</feature>
<evidence type="ECO:0000256" key="1">
    <source>
        <dbReference type="ARBA" id="ARBA00004651"/>
    </source>
</evidence>
<feature type="transmembrane region" description="Helical" evidence="9">
    <location>
        <begin position="38"/>
        <end position="58"/>
    </location>
</feature>
<keyword evidence="3" id="KW-1003">Cell membrane</keyword>
<evidence type="ECO:0000256" key="4">
    <source>
        <dbReference type="ARBA" id="ARBA00022692"/>
    </source>
</evidence>
<evidence type="ECO:0000256" key="3">
    <source>
        <dbReference type="ARBA" id="ARBA00022475"/>
    </source>
</evidence>
<keyword evidence="6 9" id="KW-1133">Transmembrane helix</keyword>
<evidence type="ECO:0000313" key="11">
    <source>
        <dbReference type="Proteomes" id="UP000214561"/>
    </source>
</evidence>
<sequence>MTRHAESSDTSGRKVRSSSLGSLQPIDSSPFSRASSPWLVWGSILLVWLGSMLPWRLLPFAPDLLMLVLGFWAVHEPRRVPMSLAFFLGILVDVHDGSLLGEHALAYVLIVYGALFLRKRILNFGMWTHFLHMAVVMLLAQLIVQVLHAWLVGEWSGWEWAGGTLLTAALWPLADSVLFLPQRRLDESDSGSS</sequence>
<dbReference type="Proteomes" id="UP000214561">
    <property type="component" value="Chromosome"/>
</dbReference>
<dbReference type="KEGG" id="afq:AFA_15875"/>
<proteinExistence type="inferred from homology"/>
<evidence type="ECO:0000256" key="9">
    <source>
        <dbReference type="SAM" id="Phobius"/>
    </source>
</evidence>
<evidence type="ECO:0000256" key="8">
    <source>
        <dbReference type="SAM" id="MobiDB-lite"/>
    </source>
</evidence>
<dbReference type="GO" id="GO:0005886">
    <property type="term" value="C:plasma membrane"/>
    <property type="evidence" value="ECO:0007669"/>
    <property type="project" value="UniProtKB-SubCell"/>
</dbReference>
<dbReference type="PANTHER" id="PTHR37484">
    <property type="entry name" value="ROD SHAPE-DETERMINING PROTEIN MRED"/>
    <property type="match status" value="1"/>
</dbReference>
<feature type="transmembrane region" description="Helical" evidence="9">
    <location>
        <begin position="100"/>
        <end position="118"/>
    </location>
</feature>
<evidence type="ECO:0000256" key="2">
    <source>
        <dbReference type="ARBA" id="ARBA00007776"/>
    </source>
</evidence>
<dbReference type="PANTHER" id="PTHR37484:SF1">
    <property type="entry name" value="ROD SHAPE-DETERMINING PROTEIN MRED"/>
    <property type="match status" value="1"/>
</dbReference>
<accession>A0AB33CY78</accession>
<comment type="subcellular location">
    <subcellularLocation>
        <location evidence="1">Cell membrane</location>
        <topology evidence="1">Multi-pass membrane protein</topology>
    </subcellularLocation>
</comment>
<keyword evidence="7 9" id="KW-0472">Membrane</keyword>
<gene>
    <name evidence="10" type="primary">mreD</name>
    <name evidence="10" type="ORF">AFA_15875</name>
</gene>
<name>A0AB33CY78_ALCFA</name>
<dbReference type="EMBL" id="CP021641">
    <property type="protein sequence ID" value="ASR91548.1"/>
    <property type="molecule type" value="Genomic_DNA"/>
</dbReference>
<evidence type="ECO:0000256" key="7">
    <source>
        <dbReference type="ARBA" id="ARBA00023136"/>
    </source>
</evidence>
<dbReference type="AlphaFoldDB" id="A0AB33CY78"/>
<dbReference type="InterPro" id="IPR026034">
    <property type="entry name" value="MreD_proteobac"/>
</dbReference>
<evidence type="ECO:0000256" key="5">
    <source>
        <dbReference type="ARBA" id="ARBA00022960"/>
    </source>
</evidence>
<dbReference type="Pfam" id="PF04093">
    <property type="entry name" value="MreD"/>
    <property type="match status" value="1"/>
</dbReference>
<organism evidence="10 11">
    <name type="scientific">Alcaligenes faecalis</name>
    <dbReference type="NCBI Taxonomy" id="511"/>
    <lineage>
        <taxon>Bacteria</taxon>
        <taxon>Pseudomonadati</taxon>
        <taxon>Pseudomonadota</taxon>
        <taxon>Betaproteobacteria</taxon>
        <taxon>Burkholderiales</taxon>
        <taxon>Alcaligenaceae</taxon>
        <taxon>Alcaligenes</taxon>
    </lineage>
</organism>